<sequence>MTLIFTIYNFLEFFCGMVRELISYVSDWLQFARFLGSSHLYLAGLCHMSKGAQGIEEENFWAELVCRLKVCRRRISRLFHITSNGEDDPTNPGGSSVRLESHIEALASFGYVMRGERHYEETYKG</sequence>
<accession>G2YXR8</accession>
<dbReference type="InParanoid" id="G2YXR8"/>
<dbReference type="Proteomes" id="UP000008177">
    <property type="component" value="Unplaced contigs"/>
</dbReference>
<dbReference type="HOGENOM" id="CLU_1992281_0_0_1"/>
<gene>
    <name evidence="1" type="ORF">BofuT4_P145850.1</name>
</gene>
<dbReference type="EMBL" id="FQ790360">
    <property type="protein sequence ID" value="CCD56416.1"/>
    <property type="molecule type" value="Genomic_DNA"/>
</dbReference>
<evidence type="ECO:0000313" key="2">
    <source>
        <dbReference type="Proteomes" id="UP000008177"/>
    </source>
</evidence>
<evidence type="ECO:0000313" key="1">
    <source>
        <dbReference type="EMBL" id="CCD56416.1"/>
    </source>
</evidence>
<dbReference type="OrthoDB" id="10292333at2759"/>
<name>G2YXR8_BOTF4</name>
<organism evidence="1 2">
    <name type="scientific">Botryotinia fuckeliana (strain T4)</name>
    <name type="common">Noble rot fungus</name>
    <name type="synonym">Botrytis cinerea</name>
    <dbReference type="NCBI Taxonomy" id="999810"/>
    <lineage>
        <taxon>Eukaryota</taxon>
        <taxon>Fungi</taxon>
        <taxon>Dikarya</taxon>
        <taxon>Ascomycota</taxon>
        <taxon>Pezizomycotina</taxon>
        <taxon>Leotiomycetes</taxon>
        <taxon>Helotiales</taxon>
        <taxon>Sclerotiniaceae</taxon>
        <taxon>Botrytis</taxon>
    </lineage>
</organism>
<reference evidence="2" key="1">
    <citation type="journal article" date="2011" name="PLoS Genet.">
        <title>Genomic analysis of the necrotrophic fungal pathogens Sclerotinia sclerotiorum and Botrytis cinerea.</title>
        <authorList>
            <person name="Amselem J."/>
            <person name="Cuomo C.A."/>
            <person name="van Kan J.A."/>
            <person name="Viaud M."/>
            <person name="Benito E.P."/>
            <person name="Couloux A."/>
            <person name="Coutinho P.M."/>
            <person name="de Vries R.P."/>
            <person name="Dyer P.S."/>
            <person name="Fillinger S."/>
            <person name="Fournier E."/>
            <person name="Gout L."/>
            <person name="Hahn M."/>
            <person name="Kohn L."/>
            <person name="Lapalu N."/>
            <person name="Plummer K.M."/>
            <person name="Pradier J.M."/>
            <person name="Quevillon E."/>
            <person name="Sharon A."/>
            <person name="Simon A."/>
            <person name="ten Have A."/>
            <person name="Tudzynski B."/>
            <person name="Tudzynski P."/>
            <person name="Wincker P."/>
            <person name="Andrew M."/>
            <person name="Anthouard V."/>
            <person name="Beever R.E."/>
            <person name="Beffa R."/>
            <person name="Benoit I."/>
            <person name="Bouzid O."/>
            <person name="Brault B."/>
            <person name="Chen Z."/>
            <person name="Choquer M."/>
            <person name="Collemare J."/>
            <person name="Cotton P."/>
            <person name="Danchin E.G."/>
            <person name="Da Silva C."/>
            <person name="Gautier A."/>
            <person name="Giraud C."/>
            <person name="Giraud T."/>
            <person name="Gonzalez C."/>
            <person name="Grossetete S."/>
            <person name="Guldener U."/>
            <person name="Henrissat B."/>
            <person name="Howlett B.J."/>
            <person name="Kodira C."/>
            <person name="Kretschmer M."/>
            <person name="Lappartient A."/>
            <person name="Leroch M."/>
            <person name="Levis C."/>
            <person name="Mauceli E."/>
            <person name="Neuveglise C."/>
            <person name="Oeser B."/>
            <person name="Pearson M."/>
            <person name="Poulain J."/>
            <person name="Poussereau N."/>
            <person name="Quesneville H."/>
            <person name="Rascle C."/>
            <person name="Schumacher J."/>
            <person name="Segurens B."/>
            <person name="Sexton A."/>
            <person name="Silva E."/>
            <person name="Sirven C."/>
            <person name="Soanes D.M."/>
            <person name="Talbot N.J."/>
            <person name="Templeton M."/>
            <person name="Yandava C."/>
            <person name="Yarden O."/>
            <person name="Zeng Q."/>
            <person name="Rollins J.A."/>
            <person name="Lebrun M.H."/>
            <person name="Dickman M."/>
        </authorList>
    </citation>
    <scope>NUCLEOTIDE SEQUENCE [LARGE SCALE GENOMIC DNA]</scope>
    <source>
        <strain evidence="2">T4</strain>
    </source>
</reference>
<protein>
    <submittedName>
        <fullName evidence="1">Uncharacterized protein</fullName>
    </submittedName>
</protein>
<dbReference type="AlphaFoldDB" id="G2YXR8"/>
<proteinExistence type="predicted"/>